<gene>
    <name evidence="3" type="ORF">CMC5_073840</name>
</gene>
<evidence type="ECO:0000313" key="4">
    <source>
        <dbReference type="Proteomes" id="UP000067626"/>
    </source>
</evidence>
<keyword evidence="2" id="KW-1133">Transmembrane helix</keyword>
<feature type="transmembrane region" description="Helical" evidence="2">
    <location>
        <begin position="186"/>
        <end position="207"/>
    </location>
</feature>
<dbReference type="KEGG" id="ccro:CMC5_073840"/>
<name>A0A0K1EQR9_CHOCO</name>
<protein>
    <submittedName>
        <fullName evidence="3">Uncharacterized protein</fullName>
    </submittedName>
</protein>
<organism evidence="3 4">
    <name type="scientific">Chondromyces crocatus</name>
    <dbReference type="NCBI Taxonomy" id="52"/>
    <lineage>
        <taxon>Bacteria</taxon>
        <taxon>Pseudomonadati</taxon>
        <taxon>Myxococcota</taxon>
        <taxon>Polyangia</taxon>
        <taxon>Polyangiales</taxon>
        <taxon>Polyangiaceae</taxon>
        <taxon>Chondromyces</taxon>
    </lineage>
</organism>
<feature type="region of interest" description="Disordered" evidence="1">
    <location>
        <begin position="1"/>
        <end position="121"/>
    </location>
</feature>
<accession>A0A0K1EQR9</accession>
<keyword evidence="4" id="KW-1185">Reference proteome</keyword>
<evidence type="ECO:0000256" key="2">
    <source>
        <dbReference type="SAM" id="Phobius"/>
    </source>
</evidence>
<evidence type="ECO:0000313" key="3">
    <source>
        <dbReference type="EMBL" id="AKT43154.1"/>
    </source>
</evidence>
<evidence type="ECO:0000256" key="1">
    <source>
        <dbReference type="SAM" id="MobiDB-lite"/>
    </source>
</evidence>
<feature type="compositionally biased region" description="Polar residues" evidence="1">
    <location>
        <begin position="56"/>
        <end position="67"/>
    </location>
</feature>
<dbReference type="EMBL" id="CP012159">
    <property type="protein sequence ID" value="AKT43154.1"/>
    <property type="molecule type" value="Genomic_DNA"/>
</dbReference>
<proteinExistence type="predicted"/>
<reference evidence="3 4" key="1">
    <citation type="submission" date="2015-07" db="EMBL/GenBank/DDBJ databases">
        <title>Genome analysis of myxobacterium Chondromyces crocatus Cm c5 reveals a high potential for natural compound synthesis and the genetic basis for the loss of fruiting body formation.</title>
        <authorList>
            <person name="Zaburannyi N."/>
            <person name="Bunk B."/>
            <person name="Maier J."/>
            <person name="Overmann J."/>
            <person name="Mueller R."/>
        </authorList>
    </citation>
    <scope>NUCLEOTIDE SEQUENCE [LARGE SCALE GENOMIC DNA]</scope>
    <source>
        <strain evidence="3 4">Cm c5</strain>
    </source>
</reference>
<feature type="compositionally biased region" description="Low complexity" evidence="1">
    <location>
        <begin position="25"/>
        <end position="34"/>
    </location>
</feature>
<dbReference type="Proteomes" id="UP000067626">
    <property type="component" value="Chromosome"/>
</dbReference>
<dbReference type="AlphaFoldDB" id="A0A0K1EQR9"/>
<keyword evidence="2" id="KW-0472">Membrane</keyword>
<sequence>MTAGTPARLGGEVIPQRSQDGTLLGQPAPAGGAAQPPPPPASPSQPRNVAPAGMFVSSNASPSSQGEAAQDVVPPPRASGAGAGLLPDLPAEGNGSGTLLGVARPGIAPTAPGLAGESDLEQESLAPTWDGVEPTVDDTFQELGATLAPRHSPTVKVPRKLRFDPRRARLIPGAKPAKGGKASRQALWLILAGAVIAVASVLFVVLWPDPPPVTAQAREDANGNEVLEVRCPTCPDGTVVSVGTAQATAADGTAQVPLPTALPVGPNRLKIALDRPGSGRDETLGVTVNVAYRISPDLGTLQGERPAIQVAIEAAAGTEVTLGGNVIPLSDGRAVEVIDVSDAINGPADEPRTLARQIPYTVKPVDGPREQGVVSVSVGIVQLRIDAPGPSVVIEKESFVLEGRTAKGAKIFAGTHPIPVQDDGTFRHEMNVSSVGSTQFAVRAKLEGMAPRIVKISVRRVDRLETAAKEFFEQNPVGWAELFSDVQGQVGKAVVLTGEVLEMRRQGASTVLLLSAPATSGCKGGTECSARLVHGMEVKAQRGDTLTAYGRVVPPLMTPGGPPVPEMQVEFVMKNGPPGR</sequence>
<keyword evidence="2" id="KW-0812">Transmembrane</keyword>